<feature type="transmembrane region" description="Helical" evidence="15">
    <location>
        <begin position="151"/>
        <end position="170"/>
    </location>
</feature>
<evidence type="ECO:0000256" key="7">
    <source>
        <dbReference type="ARBA" id="ARBA00022692"/>
    </source>
</evidence>
<dbReference type="KEGG" id="dej:AWY79_16455"/>
<name>A0A126QRF6_9BACT</name>
<evidence type="ECO:0000313" key="18">
    <source>
        <dbReference type="EMBL" id="AMK12581.1"/>
    </source>
</evidence>
<keyword evidence="12" id="KW-0902">Two-component regulatory system</keyword>
<dbReference type="InterPro" id="IPR005467">
    <property type="entry name" value="His_kinase_dom"/>
</dbReference>
<keyword evidence="13 15" id="KW-0472">Membrane</keyword>
<evidence type="ECO:0000256" key="12">
    <source>
        <dbReference type="ARBA" id="ARBA00023012"/>
    </source>
</evidence>
<evidence type="ECO:0000256" key="6">
    <source>
        <dbReference type="ARBA" id="ARBA00022679"/>
    </source>
</evidence>
<keyword evidence="14" id="KW-0175">Coiled coil</keyword>
<dbReference type="Proteomes" id="UP000055611">
    <property type="component" value="Chromosome"/>
</dbReference>
<evidence type="ECO:0000256" key="8">
    <source>
        <dbReference type="ARBA" id="ARBA00022741"/>
    </source>
</evidence>
<dbReference type="SMART" id="SM00388">
    <property type="entry name" value="HisKA"/>
    <property type="match status" value="1"/>
</dbReference>
<evidence type="ECO:0000313" key="20">
    <source>
        <dbReference type="Proteomes" id="UP000055611"/>
    </source>
</evidence>
<evidence type="ECO:0000256" key="5">
    <source>
        <dbReference type="ARBA" id="ARBA00022553"/>
    </source>
</evidence>
<sequence length="514" mass="56550">MRNPEVRPLGRKIVAAILGTTLAALALSFLLNIIPMIHSYRQEAAGKARVLAGLMAASLAASVDFDDQAAAAENLATLSLNPTVAGGAVYLADGTLFAAWGRPPARPETVPFEAATLSGLTTAASIPAGRRGCAVVLSVSLSGQWAFLESYLFSGGVVFLGVFLFSFRLAGRFRRRLGDPLGELTRVVGDISVSRDYSRRVDYESDDELGVLVAEFNSMLRRVEDRDARLDRHREELEQTVEERTLQLKLNQLELLKNNRQLQMEIKRRAQAEMIREEVERINRHDLKSGLSLVIGYPELLLRQGGLNPEQEKQIRRIRAAGYRMLDMIRNHLDMFKMEKNVYALNRASVDLVQVLCDLEEEFAPLLGSSGVRLAIRLDGTDVVGDEEFTVSGEGPLLRTMCRNLIQNGIEASGPGDEVVVVLKSGERMRLSVSNPAAVPAEIRERFFEKYVTAGKENGTGLGTYFAALIARTHGADISMRTSEEAGTRLTIVFRAGKTACPPRHGGRREIVDV</sequence>
<evidence type="ECO:0000256" key="14">
    <source>
        <dbReference type="SAM" id="Coils"/>
    </source>
</evidence>
<keyword evidence="9 19" id="KW-0418">Kinase</keyword>
<gene>
    <name evidence="18" type="ORF">AWY79_16455</name>
    <name evidence="19" type="ORF">EDC59_102324</name>
</gene>
<keyword evidence="7 15" id="KW-0812">Transmembrane</keyword>
<evidence type="ECO:0000256" key="2">
    <source>
        <dbReference type="ARBA" id="ARBA00004651"/>
    </source>
</evidence>
<evidence type="ECO:0000256" key="9">
    <source>
        <dbReference type="ARBA" id="ARBA00022777"/>
    </source>
</evidence>
<evidence type="ECO:0000256" key="15">
    <source>
        <dbReference type="SAM" id="Phobius"/>
    </source>
</evidence>
<organism evidence="19 21">
    <name type="scientific">Pseudodesulfovibrio indicus</name>
    <dbReference type="NCBI Taxonomy" id="1716143"/>
    <lineage>
        <taxon>Bacteria</taxon>
        <taxon>Pseudomonadati</taxon>
        <taxon>Thermodesulfobacteriota</taxon>
        <taxon>Desulfovibrionia</taxon>
        <taxon>Desulfovibrionales</taxon>
        <taxon>Desulfovibrionaceae</taxon>
    </lineage>
</organism>
<protein>
    <recommendedName>
        <fullName evidence="3">histidine kinase</fullName>
        <ecNumber evidence="3">2.7.13.3</ecNumber>
    </recommendedName>
</protein>
<dbReference type="PANTHER" id="PTHR45528:SF1">
    <property type="entry name" value="SENSOR HISTIDINE KINASE CPXA"/>
    <property type="match status" value="1"/>
</dbReference>
<keyword evidence="10" id="KW-0067">ATP-binding</keyword>
<comment type="catalytic activity">
    <reaction evidence="1">
        <text>ATP + protein L-histidine = ADP + protein N-phospho-L-histidine.</text>
        <dbReference type="EC" id="2.7.13.3"/>
    </reaction>
</comment>
<dbReference type="PROSITE" id="PS50109">
    <property type="entry name" value="HIS_KIN"/>
    <property type="match status" value="1"/>
</dbReference>
<feature type="transmembrane region" description="Helical" evidence="15">
    <location>
        <begin position="12"/>
        <end position="34"/>
    </location>
</feature>
<dbReference type="PROSITE" id="PS50885">
    <property type="entry name" value="HAMP"/>
    <property type="match status" value="1"/>
</dbReference>
<evidence type="ECO:0000259" key="16">
    <source>
        <dbReference type="PROSITE" id="PS50109"/>
    </source>
</evidence>
<dbReference type="RefSeq" id="WP_066806300.1">
    <property type="nucleotide sequence ID" value="NZ_CP014206.1"/>
</dbReference>
<dbReference type="SUPFAM" id="SSF55874">
    <property type="entry name" value="ATPase domain of HSP90 chaperone/DNA topoisomerase II/histidine kinase"/>
    <property type="match status" value="1"/>
</dbReference>
<evidence type="ECO:0000256" key="13">
    <source>
        <dbReference type="ARBA" id="ARBA00023136"/>
    </source>
</evidence>
<dbReference type="EMBL" id="SOBK01000002">
    <property type="protein sequence ID" value="TDT90891.1"/>
    <property type="molecule type" value="Genomic_DNA"/>
</dbReference>
<dbReference type="InterPro" id="IPR003660">
    <property type="entry name" value="HAMP_dom"/>
</dbReference>
<keyword evidence="6" id="KW-0808">Transferase</keyword>
<feature type="domain" description="Histidine kinase" evidence="16">
    <location>
        <begin position="282"/>
        <end position="498"/>
    </location>
</feature>
<dbReference type="AlphaFoldDB" id="A0A126QRF6"/>
<dbReference type="Gene3D" id="1.10.287.130">
    <property type="match status" value="1"/>
</dbReference>
<dbReference type="Pfam" id="PF02518">
    <property type="entry name" value="HATPase_c"/>
    <property type="match status" value="1"/>
</dbReference>
<dbReference type="SMART" id="SM00387">
    <property type="entry name" value="HATPase_c"/>
    <property type="match status" value="1"/>
</dbReference>
<dbReference type="Pfam" id="PF00512">
    <property type="entry name" value="HisKA"/>
    <property type="match status" value="1"/>
</dbReference>
<keyword evidence="20" id="KW-1185">Reference proteome</keyword>
<dbReference type="Pfam" id="PF00672">
    <property type="entry name" value="HAMP"/>
    <property type="match status" value="1"/>
</dbReference>
<dbReference type="InterPro" id="IPR036890">
    <property type="entry name" value="HATPase_C_sf"/>
</dbReference>
<dbReference type="CDD" id="cd06225">
    <property type="entry name" value="HAMP"/>
    <property type="match status" value="1"/>
</dbReference>
<keyword evidence="5" id="KW-0597">Phosphoprotein</keyword>
<evidence type="ECO:0000256" key="1">
    <source>
        <dbReference type="ARBA" id="ARBA00000085"/>
    </source>
</evidence>
<dbReference type="EMBL" id="CP014206">
    <property type="protein sequence ID" value="AMK12581.1"/>
    <property type="molecule type" value="Genomic_DNA"/>
</dbReference>
<reference evidence="18 20" key="1">
    <citation type="journal article" date="2016" name="Front. Microbiol.">
        <title>Genome Sequence of the Piezophilic, Mesophilic Sulfate-Reducing Bacterium Desulfovibrio indicus J2T.</title>
        <authorList>
            <person name="Cao J."/>
            <person name="Maignien L."/>
            <person name="Shao Z."/>
            <person name="Alain K."/>
            <person name="Jebbar M."/>
        </authorList>
    </citation>
    <scope>NUCLEOTIDE SEQUENCE [LARGE SCALE GENOMIC DNA]</scope>
    <source>
        <strain evidence="18 20">J2</strain>
    </source>
</reference>
<dbReference type="InterPro" id="IPR050398">
    <property type="entry name" value="HssS/ArlS-like"/>
</dbReference>
<dbReference type="Gene3D" id="6.10.340.10">
    <property type="match status" value="1"/>
</dbReference>
<dbReference type="Pfam" id="PF17152">
    <property type="entry name" value="CHASE8"/>
    <property type="match status" value="1"/>
</dbReference>
<evidence type="ECO:0000256" key="3">
    <source>
        <dbReference type="ARBA" id="ARBA00012438"/>
    </source>
</evidence>
<dbReference type="InterPro" id="IPR003661">
    <property type="entry name" value="HisK_dim/P_dom"/>
</dbReference>
<evidence type="ECO:0000313" key="21">
    <source>
        <dbReference type="Proteomes" id="UP000295506"/>
    </source>
</evidence>
<keyword evidence="11 15" id="KW-1133">Transmembrane helix</keyword>
<keyword evidence="8" id="KW-0547">Nucleotide-binding</keyword>
<dbReference type="SMART" id="SM00304">
    <property type="entry name" value="HAMP"/>
    <property type="match status" value="1"/>
</dbReference>
<dbReference type="EC" id="2.7.13.3" evidence="3"/>
<feature type="coiled-coil region" evidence="14">
    <location>
        <begin position="220"/>
        <end position="273"/>
    </location>
</feature>
<dbReference type="SUPFAM" id="SSF47384">
    <property type="entry name" value="Homodimeric domain of signal transducing histidine kinase"/>
    <property type="match status" value="1"/>
</dbReference>
<proteinExistence type="predicted"/>
<accession>A0A126QRF6</accession>
<dbReference type="GO" id="GO:0000155">
    <property type="term" value="F:phosphorelay sensor kinase activity"/>
    <property type="evidence" value="ECO:0007669"/>
    <property type="project" value="InterPro"/>
</dbReference>
<dbReference type="InterPro" id="IPR033417">
    <property type="entry name" value="CHASE8"/>
</dbReference>
<dbReference type="SUPFAM" id="SSF158472">
    <property type="entry name" value="HAMP domain-like"/>
    <property type="match status" value="1"/>
</dbReference>
<evidence type="ECO:0000256" key="10">
    <source>
        <dbReference type="ARBA" id="ARBA00022840"/>
    </source>
</evidence>
<dbReference type="OrthoDB" id="9787818at2"/>
<dbReference type="CDD" id="cd00082">
    <property type="entry name" value="HisKA"/>
    <property type="match status" value="1"/>
</dbReference>
<dbReference type="InterPro" id="IPR036097">
    <property type="entry name" value="HisK_dim/P_sf"/>
</dbReference>
<feature type="domain" description="HAMP" evidence="17">
    <location>
        <begin position="175"/>
        <end position="228"/>
    </location>
</feature>
<evidence type="ECO:0000256" key="4">
    <source>
        <dbReference type="ARBA" id="ARBA00022475"/>
    </source>
</evidence>
<dbReference type="InterPro" id="IPR003594">
    <property type="entry name" value="HATPase_dom"/>
</dbReference>
<dbReference type="Gene3D" id="3.30.565.10">
    <property type="entry name" value="Histidine kinase-like ATPase, C-terminal domain"/>
    <property type="match status" value="1"/>
</dbReference>
<dbReference type="GO" id="GO:0005524">
    <property type="term" value="F:ATP binding"/>
    <property type="evidence" value="ECO:0007669"/>
    <property type="project" value="UniProtKB-KW"/>
</dbReference>
<dbReference type="GO" id="GO:0005886">
    <property type="term" value="C:plasma membrane"/>
    <property type="evidence" value="ECO:0007669"/>
    <property type="project" value="UniProtKB-SubCell"/>
</dbReference>
<dbReference type="Proteomes" id="UP000295506">
    <property type="component" value="Unassembled WGS sequence"/>
</dbReference>
<reference evidence="19 21" key="2">
    <citation type="submission" date="2019-03" db="EMBL/GenBank/DDBJ databases">
        <title>Genomic Encyclopedia of Type Strains, Phase IV (KMG-IV): sequencing the most valuable type-strain genomes for metagenomic binning, comparative biology and taxonomic classification.</title>
        <authorList>
            <person name="Goeker M."/>
        </authorList>
    </citation>
    <scope>NUCLEOTIDE SEQUENCE [LARGE SCALE GENOMIC DNA]</scope>
    <source>
        <strain evidence="19 21">DSM 101483</strain>
    </source>
</reference>
<comment type="subcellular location">
    <subcellularLocation>
        <location evidence="2">Cell membrane</location>
        <topology evidence="2">Multi-pass membrane protein</topology>
    </subcellularLocation>
</comment>
<evidence type="ECO:0000256" key="11">
    <source>
        <dbReference type="ARBA" id="ARBA00022989"/>
    </source>
</evidence>
<keyword evidence="4" id="KW-1003">Cell membrane</keyword>
<dbReference type="PANTHER" id="PTHR45528">
    <property type="entry name" value="SENSOR HISTIDINE KINASE CPXA"/>
    <property type="match status" value="1"/>
</dbReference>
<evidence type="ECO:0000313" key="19">
    <source>
        <dbReference type="EMBL" id="TDT90891.1"/>
    </source>
</evidence>
<evidence type="ECO:0000259" key="17">
    <source>
        <dbReference type="PROSITE" id="PS50885"/>
    </source>
</evidence>